<comment type="caution">
    <text evidence="1">The sequence shown here is derived from an EMBL/GenBank/DDBJ whole genome shotgun (WGS) entry which is preliminary data.</text>
</comment>
<feature type="non-terminal residue" evidence="1">
    <location>
        <position position="1"/>
    </location>
</feature>
<dbReference type="AlphaFoldDB" id="A0A9N9J945"/>
<sequence length="48" mass="5377">HLFATGVTKCIMSTGKLRISAEVSVLCALEGMENLMYWLAYAERRIIS</sequence>
<name>A0A9N9J945_9GLOM</name>
<reference evidence="1" key="1">
    <citation type="submission" date="2021-06" db="EMBL/GenBank/DDBJ databases">
        <authorList>
            <person name="Kallberg Y."/>
            <person name="Tangrot J."/>
            <person name="Rosling A."/>
        </authorList>
    </citation>
    <scope>NUCLEOTIDE SEQUENCE</scope>
    <source>
        <strain evidence="1">FL130A</strain>
    </source>
</reference>
<gene>
    <name evidence="1" type="ORF">ALEPTO_LOCUS13975</name>
</gene>
<dbReference type="EMBL" id="CAJVPS010050377">
    <property type="protein sequence ID" value="CAG8767790.1"/>
    <property type="molecule type" value="Genomic_DNA"/>
</dbReference>
<dbReference type="OrthoDB" id="439993at2759"/>
<proteinExistence type="predicted"/>
<accession>A0A9N9J945</accession>
<feature type="non-terminal residue" evidence="1">
    <location>
        <position position="48"/>
    </location>
</feature>
<evidence type="ECO:0000313" key="2">
    <source>
        <dbReference type="Proteomes" id="UP000789508"/>
    </source>
</evidence>
<organism evidence="1 2">
    <name type="scientific">Ambispora leptoticha</name>
    <dbReference type="NCBI Taxonomy" id="144679"/>
    <lineage>
        <taxon>Eukaryota</taxon>
        <taxon>Fungi</taxon>
        <taxon>Fungi incertae sedis</taxon>
        <taxon>Mucoromycota</taxon>
        <taxon>Glomeromycotina</taxon>
        <taxon>Glomeromycetes</taxon>
        <taxon>Archaeosporales</taxon>
        <taxon>Ambisporaceae</taxon>
        <taxon>Ambispora</taxon>
    </lineage>
</organism>
<evidence type="ECO:0000313" key="1">
    <source>
        <dbReference type="EMBL" id="CAG8767790.1"/>
    </source>
</evidence>
<protein>
    <submittedName>
        <fullName evidence="1">14284_t:CDS:1</fullName>
    </submittedName>
</protein>
<keyword evidence="2" id="KW-1185">Reference proteome</keyword>
<dbReference type="Proteomes" id="UP000789508">
    <property type="component" value="Unassembled WGS sequence"/>
</dbReference>